<evidence type="ECO:0000313" key="6">
    <source>
        <dbReference type="EMBL" id="KAI7841481.1"/>
    </source>
</evidence>
<comment type="caution">
    <text evidence="6">The sequence shown here is derived from an EMBL/GenBank/DDBJ whole genome shotgun (WGS) entry which is preliminary data.</text>
</comment>
<dbReference type="GO" id="GO:0005634">
    <property type="term" value="C:nucleus"/>
    <property type="evidence" value="ECO:0007669"/>
    <property type="project" value="UniProtKB-SubCell"/>
</dbReference>
<dbReference type="InterPro" id="IPR013926">
    <property type="entry name" value="CGI121/TPRKB"/>
</dbReference>
<reference evidence="6" key="1">
    <citation type="submission" date="2020-11" db="EMBL/GenBank/DDBJ databases">
        <title>Chlorella ohadii genome sequencing and assembly.</title>
        <authorList>
            <person name="Murik O."/>
            <person name="Treves H."/>
            <person name="Kedem I."/>
            <person name="Shotland Y."/>
            <person name="Kaplan A."/>
        </authorList>
    </citation>
    <scope>NUCLEOTIDE SEQUENCE</scope>
    <source>
        <strain evidence="6">1</strain>
    </source>
</reference>
<evidence type="ECO:0000256" key="1">
    <source>
        <dbReference type="ARBA" id="ARBA00004123"/>
    </source>
</evidence>
<dbReference type="PANTHER" id="PTHR15840">
    <property type="entry name" value="CGI-121 FAMILY MEMBER"/>
    <property type="match status" value="1"/>
</dbReference>
<dbReference type="InterPro" id="IPR036504">
    <property type="entry name" value="CGI121/TPRKB_sf"/>
</dbReference>
<sequence length="199" mass="21513">MAATEEVLRFEDFPGHSLTVMLFKDVANSKELKDTVQAGSLSPECALVNAALVSDLLVLHAAAYKALAAAQRGELRTRSLHAELVFSLSGSKHIAETLSRYGINPDCRQARCIALLFDAQRRAAGPVSFRHVLAARFDATPEEVQQMRGLVAGSPAPLAELPSLAEQQLLKKHLKLSQEELAIGSLADAQLMRIAARDC</sequence>
<evidence type="ECO:0000256" key="5">
    <source>
        <dbReference type="RuleBase" id="RU004398"/>
    </source>
</evidence>
<dbReference type="GO" id="GO:0002949">
    <property type="term" value="P:tRNA threonylcarbamoyladenosine modification"/>
    <property type="evidence" value="ECO:0007669"/>
    <property type="project" value="TreeGrafter"/>
</dbReference>
<dbReference type="PANTHER" id="PTHR15840:SF10">
    <property type="entry name" value="EKC_KEOPS COMPLEX SUBUNIT TPRKB"/>
    <property type="match status" value="1"/>
</dbReference>
<dbReference type="AlphaFoldDB" id="A0AAD5DQY4"/>
<keyword evidence="4 5" id="KW-0539">Nucleus</keyword>
<dbReference type="Proteomes" id="UP001205105">
    <property type="component" value="Unassembled WGS sequence"/>
</dbReference>
<dbReference type="GO" id="GO:0000408">
    <property type="term" value="C:EKC/KEOPS complex"/>
    <property type="evidence" value="ECO:0007669"/>
    <property type="project" value="TreeGrafter"/>
</dbReference>
<keyword evidence="3" id="KW-0819">tRNA processing</keyword>
<dbReference type="SUPFAM" id="SSF143870">
    <property type="entry name" value="PF0523-like"/>
    <property type="match status" value="1"/>
</dbReference>
<dbReference type="Pfam" id="PF08617">
    <property type="entry name" value="CGI-121"/>
    <property type="match status" value="1"/>
</dbReference>
<comment type="similarity">
    <text evidence="2 5">Belongs to the CGI121/TPRKB family.</text>
</comment>
<evidence type="ECO:0000256" key="2">
    <source>
        <dbReference type="ARBA" id="ARBA00005546"/>
    </source>
</evidence>
<evidence type="ECO:0000313" key="7">
    <source>
        <dbReference type="Proteomes" id="UP001205105"/>
    </source>
</evidence>
<dbReference type="Gene3D" id="3.30.2380.10">
    <property type="entry name" value="CGI121/TPRKB"/>
    <property type="match status" value="1"/>
</dbReference>
<keyword evidence="7" id="KW-1185">Reference proteome</keyword>
<evidence type="ECO:0000256" key="4">
    <source>
        <dbReference type="ARBA" id="ARBA00023242"/>
    </source>
</evidence>
<organism evidence="6 7">
    <name type="scientific">Chlorella ohadii</name>
    <dbReference type="NCBI Taxonomy" id="2649997"/>
    <lineage>
        <taxon>Eukaryota</taxon>
        <taxon>Viridiplantae</taxon>
        <taxon>Chlorophyta</taxon>
        <taxon>core chlorophytes</taxon>
        <taxon>Trebouxiophyceae</taxon>
        <taxon>Chlorellales</taxon>
        <taxon>Chlorellaceae</taxon>
        <taxon>Chlorella clade</taxon>
        <taxon>Chlorella</taxon>
    </lineage>
</organism>
<proteinExistence type="inferred from homology"/>
<evidence type="ECO:0008006" key="8">
    <source>
        <dbReference type="Google" id="ProtNLM"/>
    </source>
</evidence>
<evidence type="ECO:0000256" key="3">
    <source>
        <dbReference type="ARBA" id="ARBA00022694"/>
    </source>
</evidence>
<name>A0AAD5DQY4_9CHLO</name>
<dbReference type="EMBL" id="JADXDR010000063">
    <property type="protein sequence ID" value="KAI7841481.1"/>
    <property type="molecule type" value="Genomic_DNA"/>
</dbReference>
<protein>
    <recommendedName>
        <fullName evidence="8">EKC/KEOPS complex subunit CGI121</fullName>
    </recommendedName>
</protein>
<dbReference type="GO" id="GO:0005829">
    <property type="term" value="C:cytosol"/>
    <property type="evidence" value="ECO:0007669"/>
    <property type="project" value="TreeGrafter"/>
</dbReference>
<gene>
    <name evidence="6" type="ORF">COHA_004875</name>
</gene>
<comment type="subcellular location">
    <subcellularLocation>
        <location evidence="1">Nucleus</location>
    </subcellularLocation>
</comment>
<accession>A0AAD5DQY4</accession>